<keyword evidence="2" id="KW-0238">DNA-binding</keyword>
<dbReference type="GO" id="GO:0043565">
    <property type="term" value="F:sequence-specific DNA binding"/>
    <property type="evidence" value="ECO:0007669"/>
    <property type="project" value="InterPro"/>
</dbReference>
<name>A0A223CX72_9BACL</name>
<keyword evidence="1" id="KW-0805">Transcription regulation</keyword>
<dbReference type="SUPFAM" id="SSF55136">
    <property type="entry name" value="Probable bacterial effector-binding domain"/>
    <property type="match status" value="1"/>
</dbReference>
<dbReference type="Pfam" id="PF06445">
    <property type="entry name" value="GyrI-like"/>
    <property type="match status" value="1"/>
</dbReference>
<evidence type="ECO:0000256" key="1">
    <source>
        <dbReference type="ARBA" id="ARBA00023015"/>
    </source>
</evidence>
<organism evidence="5 6">
    <name type="scientific">Tumebacillus algifaecis</name>
    <dbReference type="NCBI Taxonomy" id="1214604"/>
    <lineage>
        <taxon>Bacteria</taxon>
        <taxon>Bacillati</taxon>
        <taxon>Bacillota</taxon>
        <taxon>Bacilli</taxon>
        <taxon>Bacillales</taxon>
        <taxon>Alicyclobacillaceae</taxon>
        <taxon>Tumebacillus</taxon>
    </lineage>
</organism>
<dbReference type="GO" id="GO:0003700">
    <property type="term" value="F:DNA-binding transcription factor activity"/>
    <property type="evidence" value="ECO:0007669"/>
    <property type="project" value="InterPro"/>
</dbReference>
<dbReference type="InterPro" id="IPR050959">
    <property type="entry name" value="MarA-like"/>
</dbReference>
<dbReference type="KEGG" id="tab:CIG75_02540"/>
<dbReference type="Pfam" id="PF12833">
    <property type="entry name" value="HTH_18"/>
    <property type="match status" value="1"/>
</dbReference>
<evidence type="ECO:0000256" key="2">
    <source>
        <dbReference type="ARBA" id="ARBA00023125"/>
    </source>
</evidence>
<dbReference type="SMART" id="SM00342">
    <property type="entry name" value="HTH_ARAC"/>
    <property type="match status" value="1"/>
</dbReference>
<dbReference type="InterPro" id="IPR018062">
    <property type="entry name" value="HTH_AraC-typ_CS"/>
</dbReference>
<dbReference type="SUPFAM" id="SSF46689">
    <property type="entry name" value="Homeodomain-like"/>
    <property type="match status" value="2"/>
</dbReference>
<dbReference type="PANTHER" id="PTHR47504:SF5">
    <property type="entry name" value="RIGHT ORIGIN-BINDING PROTEIN"/>
    <property type="match status" value="1"/>
</dbReference>
<dbReference type="InterPro" id="IPR009057">
    <property type="entry name" value="Homeodomain-like_sf"/>
</dbReference>
<dbReference type="InterPro" id="IPR011256">
    <property type="entry name" value="Reg_factor_effector_dom_sf"/>
</dbReference>
<dbReference type="Proteomes" id="UP000214688">
    <property type="component" value="Chromosome"/>
</dbReference>
<dbReference type="SMART" id="SM00871">
    <property type="entry name" value="AraC_E_bind"/>
    <property type="match status" value="1"/>
</dbReference>
<gene>
    <name evidence="5" type="ORF">CIG75_02540</name>
</gene>
<evidence type="ECO:0000256" key="3">
    <source>
        <dbReference type="ARBA" id="ARBA00023163"/>
    </source>
</evidence>
<dbReference type="OrthoDB" id="9801123at2"/>
<dbReference type="Gene3D" id="3.20.80.10">
    <property type="entry name" value="Regulatory factor, effector binding domain"/>
    <property type="match status" value="1"/>
</dbReference>
<dbReference type="EMBL" id="CP022657">
    <property type="protein sequence ID" value="ASS73969.1"/>
    <property type="molecule type" value="Genomic_DNA"/>
</dbReference>
<dbReference type="PANTHER" id="PTHR47504">
    <property type="entry name" value="RIGHT ORIGIN-BINDING PROTEIN"/>
    <property type="match status" value="1"/>
</dbReference>
<dbReference type="PROSITE" id="PS01124">
    <property type="entry name" value="HTH_ARAC_FAMILY_2"/>
    <property type="match status" value="1"/>
</dbReference>
<proteinExistence type="predicted"/>
<dbReference type="PROSITE" id="PS00041">
    <property type="entry name" value="HTH_ARAC_FAMILY_1"/>
    <property type="match status" value="1"/>
</dbReference>
<dbReference type="InterPro" id="IPR029442">
    <property type="entry name" value="GyrI-like"/>
</dbReference>
<dbReference type="InterPro" id="IPR018060">
    <property type="entry name" value="HTH_AraC"/>
</dbReference>
<dbReference type="InterPro" id="IPR010499">
    <property type="entry name" value="AraC_E-bd"/>
</dbReference>
<accession>A0A223CX72</accession>
<dbReference type="PRINTS" id="PR00032">
    <property type="entry name" value="HTHARAC"/>
</dbReference>
<sequence length="286" mass="31966">MDWQKRLEEALEFIESNLETSLPVETIAKAVYSSPFHFQRMFHMWSGITLGEYVRKRKLTLAAQELAVSSAKVVDVALKYGYDPPESFCKAFRKLHGVSPSAARKPGVSIKAFPRVSFEPHALGDAEVDYRIVEKEAFTVVGKSAELVCGQDGRTRQWFWGESRKDGTLDKLSSLSTETPLLGLTMSFEEEFTYMIAREADAASLDLAQGWSVQTIPAATWAIFPCSGPLPGAMQSGLRKIYKVWFPATEFEHAGLPEIEVYLPGDAQAEAYRCEAWIPILKKTNI</sequence>
<reference evidence="5 6" key="1">
    <citation type="journal article" date="2015" name="Int. J. Syst. Evol. Microbiol.">
        <title>Tumebacillus algifaecis sp. nov., isolated from decomposing algal scum.</title>
        <authorList>
            <person name="Wu Y.F."/>
            <person name="Zhang B."/>
            <person name="Xing P."/>
            <person name="Wu Q.L."/>
            <person name="Liu S.J."/>
        </authorList>
    </citation>
    <scope>NUCLEOTIDE SEQUENCE [LARGE SCALE GENOMIC DNA]</scope>
    <source>
        <strain evidence="5 6">THMBR28</strain>
    </source>
</reference>
<keyword evidence="6" id="KW-1185">Reference proteome</keyword>
<feature type="domain" description="HTH araC/xylS-type" evidence="4">
    <location>
        <begin position="8"/>
        <end position="106"/>
    </location>
</feature>
<dbReference type="InterPro" id="IPR020449">
    <property type="entry name" value="Tscrpt_reg_AraC-type_HTH"/>
</dbReference>
<evidence type="ECO:0000313" key="5">
    <source>
        <dbReference type="EMBL" id="ASS73969.1"/>
    </source>
</evidence>
<evidence type="ECO:0000313" key="6">
    <source>
        <dbReference type="Proteomes" id="UP000214688"/>
    </source>
</evidence>
<dbReference type="RefSeq" id="WP_094235229.1">
    <property type="nucleotide sequence ID" value="NZ_CP022657.1"/>
</dbReference>
<dbReference type="Gene3D" id="1.10.10.60">
    <property type="entry name" value="Homeodomain-like"/>
    <property type="match status" value="2"/>
</dbReference>
<evidence type="ECO:0000259" key="4">
    <source>
        <dbReference type="PROSITE" id="PS01124"/>
    </source>
</evidence>
<keyword evidence="3" id="KW-0804">Transcription</keyword>
<dbReference type="AlphaFoldDB" id="A0A223CX72"/>
<protein>
    <submittedName>
        <fullName evidence="5">AraC family transcriptional regulator</fullName>
    </submittedName>
</protein>